<comment type="caution">
    <text evidence="19">The sequence shown here is derived from an EMBL/GenBank/DDBJ whole genome shotgun (WGS) entry which is preliminary data.</text>
</comment>
<evidence type="ECO:0000313" key="20">
    <source>
        <dbReference type="Proteomes" id="UP000003973"/>
    </source>
</evidence>
<dbReference type="HOGENOM" id="CLU_060216_8_1_4"/>
<evidence type="ECO:0000256" key="8">
    <source>
        <dbReference type="ARBA" id="ARBA00022723"/>
    </source>
</evidence>
<dbReference type="PANTHER" id="PTHR46161">
    <property type="entry name" value="NUCLEOSIDE DIPHOSPHATE KINASE"/>
    <property type="match status" value="1"/>
</dbReference>
<dbReference type="InterPro" id="IPR023005">
    <property type="entry name" value="Nucleoside_diP_kinase_AS"/>
</dbReference>
<feature type="binding site" evidence="14 15">
    <location>
        <position position="143"/>
    </location>
    <ligand>
        <name>ATP</name>
        <dbReference type="ChEBI" id="CHEBI:30616"/>
    </ligand>
</feature>
<evidence type="ECO:0000256" key="16">
    <source>
        <dbReference type="RuleBase" id="RU004011"/>
    </source>
</evidence>
<keyword evidence="13 14" id="KW-0546">Nucleotide metabolism</keyword>
<keyword evidence="8 14" id="KW-0479">Metal-binding</keyword>
<feature type="binding site" evidence="14 15">
    <location>
        <position position="98"/>
    </location>
    <ligand>
        <name>ATP</name>
        <dbReference type="ChEBI" id="CHEBI:30616"/>
    </ligand>
</feature>
<feature type="binding site" evidence="14 15">
    <location>
        <position position="132"/>
    </location>
    <ligand>
        <name>ATP</name>
        <dbReference type="ChEBI" id="CHEBI:30616"/>
    </ligand>
</feature>
<evidence type="ECO:0000256" key="3">
    <source>
        <dbReference type="ARBA" id="ARBA00012966"/>
    </source>
</evidence>
<keyword evidence="10 14" id="KW-0418">Kinase</keyword>
<organism evidence="19 20">
    <name type="scientific">Oxalobacter paraformigenes</name>
    <dbReference type="NCBI Taxonomy" id="556268"/>
    <lineage>
        <taxon>Bacteria</taxon>
        <taxon>Pseudomonadati</taxon>
        <taxon>Pseudomonadota</taxon>
        <taxon>Betaproteobacteria</taxon>
        <taxon>Burkholderiales</taxon>
        <taxon>Oxalobacteraceae</taxon>
        <taxon>Oxalobacter</taxon>
    </lineage>
</organism>
<dbReference type="GO" id="GO:0006183">
    <property type="term" value="P:GTP biosynthetic process"/>
    <property type="evidence" value="ECO:0007669"/>
    <property type="project" value="UniProtKB-UniRule"/>
</dbReference>
<comment type="subunit">
    <text evidence="14">Homotetramer.</text>
</comment>
<dbReference type="FunFam" id="3.30.70.141:FF:000001">
    <property type="entry name" value="Nucleoside diphosphate kinase"/>
    <property type="match status" value="1"/>
</dbReference>
<evidence type="ECO:0000256" key="4">
    <source>
        <dbReference type="ARBA" id="ARBA00017632"/>
    </source>
</evidence>
<comment type="catalytic activity">
    <reaction evidence="14">
        <text>a ribonucleoside 5'-diphosphate + ATP = a ribonucleoside 5'-triphosphate + ADP</text>
        <dbReference type="Rhea" id="RHEA:18113"/>
        <dbReference type="ChEBI" id="CHEBI:30616"/>
        <dbReference type="ChEBI" id="CHEBI:57930"/>
        <dbReference type="ChEBI" id="CHEBI:61557"/>
        <dbReference type="ChEBI" id="CHEBI:456216"/>
        <dbReference type="EC" id="2.7.4.6"/>
    </reaction>
</comment>
<dbReference type="PANTHER" id="PTHR46161:SF3">
    <property type="entry name" value="NUCLEOSIDE DIPHOSPHATE KINASE DDB_G0292928-RELATED"/>
    <property type="match status" value="1"/>
</dbReference>
<keyword evidence="6 14" id="KW-0597">Phosphoprotein</keyword>
<evidence type="ECO:0000256" key="6">
    <source>
        <dbReference type="ARBA" id="ARBA00022553"/>
    </source>
</evidence>
<dbReference type="Pfam" id="PF00334">
    <property type="entry name" value="NDK"/>
    <property type="match status" value="1"/>
</dbReference>
<dbReference type="Gene3D" id="3.30.70.141">
    <property type="entry name" value="Nucleoside diphosphate kinase-like domain"/>
    <property type="match status" value="1"/>
</dbReference>
<dbReference type="AlphaFoldDB" id="C3X164"/>
<dbReference type="EC" id="2.7.4.6" evidence="3 14"/>
<dbReference type="SUPFAM" id="SSF54919">
    <property type="entry name" value="Nucleoside diphosphate kinase, NDK"/>
    <property type="match status" value="1"/>
</dbReference>
<evidence type="ECO:0000256" key="10">
    <source>
        <dbReference type="ARBA" id="ARBA00022777"/>
    </source>
</evidence>
<dbReference type="PROSITE" id="PS00469">
    <property type="entry name" value="NDPK"/>
    <property type="match status" value="1"/>
</dbReference>
<dbReference type="EMBL" id="ACDP02000029">
    <property type="protein sequence ID" value="EEO26950.1"/>
    <property type="molecule type" value="Genomic_DNA"/>
</dbReference>
<dbReference type="GO" id="GO:0006228">
    <property type="term" value="P:UTP biosynthetic process"/>
    <property type="evidence" value="ECO:0007669"/>
    <property type="project" value="UniProtKB-UniRule"/>
</dbReference>
<keyword evidence="7 14" id="KW-0808">Transferase</keyword>
<evidence type="ECO:0000256" key="1">
    <source>
        <dbReference type="ARBA" id="ARBA00004496"/>
    </source>
</evidence>
<comment type="similarity">
    <text evidence="2 14 15 16">Belongs to the NDK family.</text>
</comment>
<dbReference type="PRINTS" id="PR01243">
    <property type="entry name" value="NUCDPKINASE"/>
</dbReference>
<evidence type="ECO:0000256" key="9">
    <source>
        <dbReference type="ARBA" id="ARBA00022741"/>
    </source>
</evidence>
<feature type="binding site" evidence="14 15">
    <location>
        <position position="153"/>
    </location>
    <ligand>
        <name>ATP</name>
        <dbReference type="ChEBI" id="CHEBI:30616"/>
    </ligand>
</feature>
<keyword evidence="20" id="KW-1185">Reference proteome</keyword>
<dbReference type="GO" id="GO:0005737">
    <property type="term" value="C:cytoplasm"/>
    <property type="evidence" value="ECO:0007669"/>
    <property type="project" value="UniProtKB-SubCell"/>
</dbReference>
<gene>
    <name evidence="14" type="primary">ndk</name>
    <name evidence="19" type="ORF">OFAG_00103</name>
</gene>
<comment type="catalytic activity">
    <reaction evidence="14 17">
        <text>a 2'-deoxyribonucleoside 5'-diphosphate + ATP = a 2'-deoxyribonucleoside 5'-triphosphate + ADP</text>
        <dbReference type="Rhea" id="RHEA:44640"/>
        <dbReference type="ChEBI" id="CHEBI:30616"/>
        <dbReference type="ChEBI" id="CHEBI:61560"/>
        <dbReference type="ChEBI" id="CHEBI:73316"/>
        <dbReference type="ChEBI" id="CHEBI:456216"/>
        <dbReference type="EC" id="2.7.4.6"/>
    </reaction>
</comment>
<reference evidence="19" key="1">
    <citation type="submission" date="2011-10" db="EMBL/GenBank/DDBJ databases">
        <title>The Genome Sequence of Oxalobacter formigenes HOxBLS.</title>
        <authorList>
            <consortium name="The Broad Institute Genome Sequencing Platform"/>
            <person name="Earl A."/>
            <person name="Ward D."/>
            <person name="Feldgarden M."/>
            <person name="Gevers D."/>
            <person name="Allison M.J."/>
            <person name="Humphrey S."/>
            <person name="Young S.K."/>
            <person name="Zeng Q."/>
            <person name="Gargeya S."/>
            <person name="Fitzgerald M."/>
            <person name="Haas B."/>
            <person name="Abouelleil A."/>
            <person name="Alvarado L."/>
            <person name="Arachchi H.M."/>
            <person name="Berlin A."/>
            <person name="Brown A."/>
            <person name="Chapman S.B."/>
            <person name="Chen Z."/>
            <person name="Dunbar C."/>
            <person name="Freedman E."/>
            <person name="Gearin G."/>
            <person name="Goldberg J."/>
            <person name="Griggs A."/>
            <person name="Gujja S."/>
            <person name="Heiman D."/>
            <person name="Howarth C."/>
            <person name="Larson L."/>
            <person name="Lui A."/>
            <person name="MacDonald P.J.P."/>
            <person name="Montmayeur A."/>
            <person name="Murphy C."/>
            <person name="Neiman D."/>
            <person name="Pearson M."/>
            <person name="Priest M."/>
            <person name="Roberts A."/>
            <person name="Saif S."/>
            <person name="Shea T."/>
            <person name="Shenoy N."/>
            <person name="Sisk P."/>
            <person name="Stolte C."/>
            <person name="Sykes S."/>
            <person name="Wortman J."/>
            <person name="Nusbaum C."/>
            <person name="Birren B."/>
        </authorList>
    </citation>
    <scope>NUCLEOTIDE SEQUENCE [LARGE SCALE GENOMIC DNA]</scope>
    <source>
        <strain evidence="19">HOxBLS</strain>
    </source>
</reference>
<evidence type="ECO:0000313" key="19">
    <source>
        <dbReference type="EMBL" id="EEO26950.1"/>
    </source>
</evidence>
<dbReference type="InterPro" id="IPR001564">
    <property type="entry name" value="Nucleoside_diP_kinase"/>
</dbReference>
<keyword evidence="11 14" id="KW-0067">ATP-binding</keyword>
<dbReference type="GO" id="GO:0046872">
    <property type="term" value="F:metal ion binding"/>
    <property type="evidence" value="ECO:0007669"/>
    <property type="project" value="UniProtKB-KW"/>
</dbReference>
<dbReference type="PROSITE" id="PS51374">
    <property type="entry name" value="NDPK_LIKE"/>
    <property type="match status" value="1"/>
</dbReference>
<comment type="cofactor">
    <cofactor evidence="14">
        <name>Mg(2+)</name>
        <dbReference type="ChEBI" id="CHEBI:18420"/>
    </cofactor>
</comment>
<feature type="binding site" evidence="14 15">
    <location>
        <position position="50"/>
    </location>
    <ligand>
        <name>ATP</name>
        <dbReference type="ChEBI" id="CHEBI:30616"/>
    </ligand>
</feature>
<evidence type="ECO:0000256" key="5">
    <source>
        <dbReference type="ARBA" id="ARBA00022490"/>
    </source>
</evidence>
<name>C3X164_9BURK</name>
<evidence type="ECO:0000256" key="15">
    <source>
        <dbReference type="PROSITE-ProRule" id="PRU00706"/>
    </source>
</evidence>
<sequence>MLTQRKRARGLSLILTVIHAKMKNWSFFKFSILLLEFYKMAVERTLSIVKPDAVAKNVIGKIYSRFEEAGLKIVAARMLQLSRADAEGFYAVHKDRPFFKDLVEFMISGPVMVQVLEGENAIAKNRELMGATDPKKADKGTIRADFADSIDANAVHGSDAPETAAVEIAYFFPSMQVCAR</sequence>
<dbReference type="GO" id="GO:0004550">
    <property type="term" value="F:nucleoside diphosphate kinase activity"/>
    <property type="evidence" value="ECO:0007669"/>
    <property type="project" value="UniProtKB-UniRule"/>
</dbReference>
<evidence type="ECO:0000256" key="11">
    <source>
        <dbReference type="ARBA" id="ARBA00022840"/>
    </source>
</evidence>
<evidence type="ECO:0000256" key="13">
    <source>
        <dbReference type="ARBA" id="ARBA00023080"/>
    </source>
</evidence>
<keyword evidence="9 14" id="KW-0547">Nucleotide-binding</keyword>
<dbReference type="HAMAP" id="MF_00451">
    <property type="entry name" value="NDP_kinase"/>
    <property type="match status" value="1"/>
</dbReference>
<evidence type="ECO:0000256" key="17">
    <source>
        <dbReference type="RuleBase" id="RU004013"/>
    </source>
</evidence>
<dbReference type="SMART" id="SM00562">
    <property type="entry name" value="NDK"/>
    <property type="match status" value="1"/>
</dbReference>
<comment type="function">
    <text evidence="14">Major role in the synthesis of nucleoside triphosphates other than ATP. The ATP gamma phosphate is transferred to the NDP beta phosphate via a ping-pong mechanism, using a phosphorylated active-site intermediate.</text>
</comment>
<accession>C3X164</accession>
<comment type="subcellular location">
    <subcellularLocation>
        <location evidence="1 14">Cytoplasm</location>
    </subcellularLocation>
</comment>
<evidence type="ECO:0000256" key="12">
    <source>
        <dbReference type="ARBA" id="ARBA00022842"/>
    </source>
</evidence>
<feature type="active site" description="Pros-phosphohistidine intermediate" evidence="14 15">
    <location>
        <position position="156"/>
    </location>
</feature>
<evidence type="ECO:0000259" key="18">
    <source>
        <dbReference type="SMART" id="SM00562"/>
    </source>
</evidence>
<protein>
    <recommendedName>
        <fullName evidence="4 14">Nucleoside diphosphate kinase</fullName>
        <shortName evidence="14">NDK</shortName>
        <shortName evidence="14">NDP kinase</shortName>
        <ecNumber evidence="3 14">2.7.4.6</ecNumber>
    </recommendedName>
    <alternativeName>
        <fullName evidence="14">Nucleoside-2-P kinase</fullName>
    </alternativeName>
</protein>
<dbReference type="InterPro" id="IPR034907">
    <property type="entry name" value="NDK-like_dom"/>
</dbReference>
<evidence type="ECO:0000256" key="14">
    <source>
        <dbReference type="HAMAP-Rule" id="MF_00451"/>
    </source>
</evidence>
<evidence type="ECO:0000256" key="7">
    <source>
        <dbReference type="ARBA" id="ARBA00022679"/>
    </source>
</evidence>
<keyword evidence="12 14" id="KW-0460">Magnesium</keyword>
<evidence type="ECO:0000256" key="2">
    <source>
        <dbReference type="ARBA" id="ARBA00008142"/>
    </source>
</evidence>
<feature type="binding site" evidence="14 15">
    <location>
        <position position="126"/>
    </location>
    <ligand>
        <name>ATP</name>
        <dbReference type="ChEBI" id="CHEBI:30616"/>
    </ligand>
</feature>
<dbReference type="GO" id="GO:0006241">
    <property type="term" value="P:CTP biosynthetic process"/>
    <property type="evidence" value="ECO:0007669"/>
    <property type="project" value="UniProtKB-UniRule"/>
</dbReference>
<keyword evidence="5 14" id="KW-0963">Cytoplasm</keyword>
<feature type="domain" description="Nucleoside diphosphate kinase-like" evidence="18">
    <location>
        <begin position="42"/>
        <end position="179"/>
    </location>
</feature>
<dbReference type="eggNOG" id="COG0105">
    <property type="taxonomic scope" value="Bacteria"/>
</dbReference>
<dbReference type="CDD" id="cd04413">
    <property type="entry name" value="NDPk_I"/>
    <property type="match status" value="1"/>
</dbReference>
<dbReference type="Proteomes" id="UP000003973">
    <property type="component" value="Unassembled WGS sequence"/>
</dbReference>
<dbReference type="InterPro" id="IPR036850">
    <property type="entry name" value="NDK-like_dom_sf"/>
</dbReference>
<dbReference type="GO" id="GO:0005524">
    <property type="term" value="F:ATP binding"/>
    <property type="evidence" value="ECO:0007669"/>
    <property type="project" value="UniProtKB-UniRule"/>
</dbReference>
<dbReference type="NCBIfam" id="NF001908">
    <property type="entry name" value="PRK00668.1"/>
    <property type="match status" value="1"/>
</dbReference>
<proteinExistence type="inferred from homology"/>